<evidence type="ECO:0008006" key="3">
    <source>
        <dbReference type="Google" id="ProtNLM"/>
    </source>
</evidence>
<reference evidence="1 2" key="2">
    <citation type="submission" date="2011-11" db="EMBL/GenBank/DDBJ databases">
        <authorList>
            <consortium name="US DOE Joint Genome Institute"/>
            <person name="Lucas S."/>
            <person name="Han J."/>
            <person name="Lapidus A."/>
            <person name="Cheng J.-F."/>
            <person name="Goodwin L."/>
            <person name="Pitluck S."/>
            <person name="Peters L."/>
            <person name="Ovchinnikova G."/>
            <person name="Zhang X."/>
            <person name="Detter J.C."/>
            <person name="Han C."/>
            <person name="Tapia R."/>
            <person name="Land M."/>
            <person name="Hauser L."/>
            <person name="Kyrpides N."/>
            <person name="Ivanova N."/>
            <person name="Pagani I."/>
            <person name="Vogl K."/>
            <person name="Liu Z."/>
            <person name="Overmann J."/>
            <person name="Frigaard N.-U."/>
            <person name="Bryant D."/>
            <person name="Woyke T."/>
        </authorList>
    </citation>
    <scope>NUCLEOTIDE SEQUENCE [LARGE SCALE GENOMIC DNA]</scope>
    <source>
        <strain evidence="1 2">970</strain>
    </source>
</reference>
<protein>
    <recommendedName>
        <fullName evidence="3">Addiction module component</fullName>
    </recommendedName>
</protein>
<dbReference type="AlphaFoldDB" id="H8Z1Z3"/>
<reference evidence="2" key="1">
    <citation type="submission" date="2011-06" db="EMBL/GenBank/DDBJ databases">
        <authorList>
            <consortium name="US DOE Joint Genome Institute (JGI-PGF)"/>
            <person name="Lucas S."/>
            <person name="Han J."/>
            <person name="Lapidus A."/>
            <person name="Cheng J.-F."/>
            <person name="Goodwin L."/>
            <person name="Pitluck S."/>
            <person name="Peters L."/>
            <person name="Land M.L."/>
            <person name="Hauser L."/>
            <person name="Vogl K."/>
            <person name="Liu Z."/>
            <person name="Overmann J."/>
            <person name="Frigaard N.-U."/>
            <person name="Bryant D.A."/>
            <person name="Woyke T.J."/>
        </authorList>
    </citation>
    <scope>NUCLEOTIDE SEQUENCE [LARGE SCALE GENOMIC DNA]</scope>
    <source>
        <strain evidence="2">970</strain>
    </source>
</reference>
<dbReference type="EMBL" id="JH603169">
    <property type="protein sequence ID" value="EIC21518.1"/>
    <property type="molecule type" value="Genomic_DNA"/>
</dbReference>
<keyword evidence="2" id="KW-1185">Reference proteome</keyword>
<accession>H8Z1Z3</accession>
<organism evidence="1 2">
    <name type="scientific">Thiorhodovibrio frisius</name>
    <dbReference type="NCBI Taxonomy" id="631362"/>
    <lineage>
        <taxon>Bacteria</taxon>
        <taxon>Pseudomonadati</taxon>
        <taxon>Pseudomonadota</taxon>
        <taxon>Gammaproteobacteria</taxon>
        <taxon>Chromatiales</taxon>
        <taxon>Chromatiaceae</taxon>
        <taxon>Thiorhodovibrio</taxon>
    </lineage>
</organism>
<dbReference type="RefSeq" id="WP_009148103.1">
    <property type="nucleotide sequence ID" value="NZ_CP121471.1"/>
</dbReference>
<dbReference type="STRING" id="631362.Thi970DRAFT_01730"/>
<dbReference type="OrthoDB" id="515321at2"/>
<name>H8Z1Z3_9GAMM</name>
<dbReference type="Proteomes" id="UP000002964">
    <property type="component" value="Unassembled WGS sequence"/>
</dbReference>
<evidence type="ECO:0000313" key="1">
    <source>
        <dbReference type="EMBL" id="EIC21518.1"/>
    </source>
</evidence>
<sequence length="86" mass="9758">MRAERLRAYVEDDHSLTLQLPPEVPSGDVDVLVLYSELPGVITEPETPSKPKTLEEFDAWLAQQPAIDRSPDEIVREIAEERASWD</sequence>
<gene>
    <name evidence="1" type="ORF">Thi970DRAFT_01730</name>
</gene>
<evidence type="ECO:0000313" key="2">
    <source>
        <dbReference type="Proteomes" id="UP000002964"/>
    </source>
</evidence>
<dbReference type="HOGENOM" id="CLU_2496909_0_0_6"/>
<proteinExistence type="predicted"/>